<evidence type="ECO:0000313" key="2">
    <source>
        <dbReference type="Proteomes" id="UP000438429"/>
    </source>
</evidence>
<dbReference type="Proteomes" id="UP000438429">
    <property type="component" value="Unassembled WGS sequence"/>
</dbReference>
<name>A0A6A4STZ2_SCOMX</name>
<accession>A0A6A4STZ2</accession>
<proteinExistence type="predicted"/>
<comment type="caution">
    <text evidence="1">The sequence shown here is derived from an EMBL/GenBank/DDBJ whole genome shotgun (WGS) entry which is preliminary data.</text>
</comment>
<sequence length="130" mass="14718">MDMLKSIRVIVKATDCNQISLTRSFALPVFVYNIRVNGFHLFPLCDCGLKDAEQQGSKYNVFFTLNASLPPNNPVTVKKKDENRCSKSILDDVVVVDASIHLLLQALMNVDLSEEHEKKNRVKDFVAHVR</sequence>
<organism evidence="1 2">
    <name type="scientific">Scophthalmus maximus</name>
    <name type="common">Turbot</name>
    <name type="synonym">Psetta maxima</name>
    <dbReference type="NCBI Taxonomy" id="52904"/>
    <lineage>
        <taxon>Eukaryota</taxon>
        <taxon>Metazoa</taxon>
        <taxon>Chordata</taxon>
        <taxon>Craniata</taxon>
        <taxon>Vertebrata</taxon>
        <taxon>Euteleostomi</taxon>
        <taxon>Actinopterygii</taxon>
        <taxon>Neopterygii</taxon>
        <taxon>Teleostei</taxon>
        <taxon>Neoteleostei</taxon>
        <taxon>Acanthomorphata</taxon>
        <taxon>Carangaria</taxon>
        <taxon>Pleuronectiformes</taxon>
        <taxon>Pleuronectoidei</taxon>
        <taxon>Scophthalmidae</taxon>
        <taxon>Scophthalmus</taxon>
    </lineage>
</organism>
<dbReference type="EMBL" id="VEVO01000011">
    <property type="protein sequence ID" value="KAF0034514.1"/>
    <property type="molecule type" value="Genomic_DNA"/>
</dbReference>
<reference evidence="1 2" key="1">
    <citation type="submission" date="2019-06" db="EMBL/GenBank/DDBJ databases">
        <title>Draft genomes of female and male turbot (Scophthalmus maximus).</title>
        <authorList>
            <person name="Xu H."/>
            <person name="Xu X.-W."/>
            <person name="Shao C."/>
            <person name="Chen S."/>
        </authorList>
    </citation>
    <scope>NUCLEOTIDE SEQUENCE [LARGE SCALE GENOMIC DNA]</scope>
    <source>
        <strain evidence="1">Ysfricsl-2016a</strain>
        <tissue evidence="1">Blood</tissue>
    </source>
</reference>
<gene>
    <name evidence="1" type="ORF">F2P81_012272</name>
</gene>
<evidence type="ECO:0000313" key="1">
    <source>
        <dbReference type="EMBL" id="KAF0034514.1"/>
    </source>
</evidence>
<protein>
    <submittedName>
        <fullName evidence="1">Uncharacterized protein</fullName>
    </submittedName>
</protein>
<dbReference type="AlphaFoldDB" id="A0A6A4STZ2"/>